<comment type="similarity">
    <text evidence="1">Belongs to the TTI2 family.</text>
</comment>
<dbReference type="GeneID" id="8046891"/>
<dbReference type="AlphaFoldDB" id="B9WF08"/>
<reference evidence="3 4" key="1">
    <citation type="journal article" date="2009" name="Genome Res.">
        <title>Comparative genomics of the fungal pathogens Candida dubliniensis and Candida albicans.</title>
        <authorList>
            <person name="Jackson A.P."/>
            <person name="Gamble J.A."/>
            <person name="Yeomans T."/>
            <person name="Moran G.P."/>
            <person name="Saunders D."/>
            <person name="Harris D."/>
            <person name="Aslett M."/>
            <person name="Barrell J.F."/>
            <person name="Butler G."/>
            <person name="Citiulo F."/>
            <person name="Coleman D.C."/>
            <person name="de Groot P.W.J."/>
            <person name="Goodwin T.J."/>
            <person name="Quail M.A."/>
            <person name="McQuillan J."/>
            <person name="Munro C.A."/>
            <person name="Pain A."/>
            <person name="Poulter R.T."/>
            <person name="Rajandream M.A."/>
            <person name="Renauld H."/>
            <person name="Spiering M.J."/>
            <person name="Tivey A."/>
            <person name="Gow N.A.R."/>
            <person name="Barrell B."/>
            <person name="Sullivan D.J."/>
            <person name="Berriman M."/>
        </authorList>
    </citation>
    <scope>NUCLEOTIDE SEQUENCE [LARGE SCALE GENOMIC DNA]</scope>
    <source>
        <strain evidence="4">CD36 / ATCC MYA-646 / CBS 7987 / NCPF 3949 / NRRL Y-17841</strain>
    </source>
</reference>
<dbReference type="CGD" id="CAL0000170376">
    <property type="gene designation" value="Cd36_87750"/>
</dbReference>
<dbReference type="GO" id="GO:0110078">
    <property type="term" value="C:TTT Hsp90 cochaperone complex"/>
    <property type="evidence" value="ECO:0007669"/>
    <property type="project" value="InterPro"/>
</dbReference>
<evidence type="ECO:0000313" key="2">
    <source>
        <dbReference type="CGD" id="CAL0000170376"/>
    </source>
</evidence>
<dbReference type="InterPro" id="IPR018870">
    <property type="entry name" value="Tti2"/>
</dbReference>
<dbReference type="Pfam" id="PF10521">
    <property type="entry name" value="Tti2"/>
    <property type="match status" value="1"/>
</dbReference>
<dbReference type="OrthoDB" id="6417021at2759"/>
<dbReference type="KEGG" id="cdu:CD36_87750"/>
<evidence type="ECO:0000313" key="3">
    <source>
        <dbReference type="EMBL" id="CAX43272.1"/>
    </source>
</evidence>
<sequence>MTLDKLLDTTHSANTYHPLLKSIETTSSYELVLALSLHADPNLPWCSLENANLVKSIMSNFDYQPYIPQLIRHFKSSSKRIQRTALNKHISLGEENLGVISQAWFLVDYAYTQEICILAMLLVVDVLTTYSVPGKIQGFKLLSHLPELHHPLLPQVRSAASKCLVHVPPITPIAHSLPLLEEAYHWVYKLNQTTPDYIQTIATILSTINTPARPFLLQQLSKYTRRVSTDVFISTSKIFYALNNILVSLDITPEEVALALTIQNDIINLNHKFVLTYAYDFIGAWSILSRRHPGKFADQLKRNISSLQKLANNNDIDTLCTYIAI</sequence>
<protein>
    <submittedName>
        <fullName evidence="3">Uncharacterized protein</fullName>
    </submittedName>
</protein>
<dbReference type="Proteomes" id="UP000002605">
    <property type="component" value="Chromosome 3"/>
</dbReference>
<gene>
    <name evidence="2" type="ordered locus">Cd36_87750</name>
    <name evidence="3" type="ORF">CD36_87750</name>
</gene>
<dbReference type="VEuPathDB" id="FungiDB:CD36_87750"/>
<dbReference type="HOGENOM" id="CLU_855292_0_0_1"/>
<accession>B9WF08</accession>
<keyword evidence="4" id="KW-1185">Reference proteome</keyword>
<dbReference type="RefSeq" id="XP_002419675.1">
    <property type="nucleotide sequence ID" value="XM_002419630.1"/>
</dbReference>
<proteinExistence type="inferred from homology"/>
<evidence type="ECO:0000256" key="1">
    <source>
        <dbReference type="ARBA" id="ARBA00034736"/>
    </source>
</evidence>
<name>B9WF08_CANDC</name>
<organism evidence="3 4">
    <name type="scientific">Candida dubliniensis (strain CD36 / ATCC MYA-646 / CBS 7987 / NCPF 3949 / NRRL Y-17841)</name>
    <name type="common">Yeast</name>
    <dbReference type="NCBI Taxonomy" id="573826"/>
    <lineage>
        <taxon>Eukaryota</taxon>
        <taxon>Fungi</taxon>
        <taxon>Dikarya</taxon>
        <taxon>Ascomycota</taxon>
        <taxon>Saccharomycotina</taxon>
        <taxon>Pichiomycetes</taxon>
        <taxon>Debaryomycetaceae</taxon>
        <taxon>Candida/Lodderomyces clade</taxon>
        <taxon>Candida</taxon>
    </lineage>
</organism>
<evidence type="ECO:0000313" key="4">
    <source>
        <dbReference type="Proteomes" id="UP000002605"/>
    </source>
</evidence>
<dbReference type="EMBL" id="FM992690">
    <property type="protein sequence ID" value="CAX43272.1"/>
    <property type="molecule type" value="Genomic_DNA"/>
</dbReference>